<protein>
    <recommendedName>
        <fullName evidence="5">Short-chain dehydrogenase</fullName>
    </recommendedName>
</protein>
<dbReference type="Pfam" id="PF13561">
    <property type="entry name" value="adh_short_C2"/>
    <property type="match status" value="1"/>
</dbReference>
<proteinExistence type="inferred from homology"/>
<dbReference type="InterPro" id="IPR036291">
    <property type="entry name" value="NAD(P)-bd_dom_sf"/>
</dbReference>
<accession>A0A1F5QAX5</accession>
<dbReference type="PRINTS" id="PR00081">
    <property type="entry name" value="GDHRDH"/>
</dbReference>
<dbReference type="FunFam" id="3.40.50.720:FF:000084">
    <property type="entry name" value="Short-chain dehydrogenase reductase"/>
    <property type="match status" value="1"/>
</dbReference>
<sequence length="255" mass="27804">MKNQYDLKGKKILVTGANGQLGQAFVTALLESKAFVYITDIQDEINNDFAKALADKGLADYKYIKLDVTSEKSVEACAAEASDVGVLINNAGIAVFTPFEQRTEEEIDNVMKVNIKGTILCSKIFSRKMIKIKSGKIINTASMYGVVPADKKIYGDSGRNSSDIYAATKAGIIQLTRYLAAYLGEHNITVNAISPGGVFNNQKQVFIDNFLEKTPMKRMTYTDDLVGTVCFLASDDSGYITGQNIVIDGGFTLNQ</sequence>
<dbReference type="PRINTS" id="PR00080">
    <property type="entry name" value="SDRFAMILY"/>
</dbReference>
<comment type="similarity">
    <text evidence="1">Belongs to the short-chain dehydrogenases/reductases (SDR) family.</text>
</comment>
<name>A0A1F5QAX5_9BACT</name>
<keyword evidence="2" id="KW-0560">Oxidoreductase</keyword>
<dbReference type="EMBL" id="MFFF01000021">
    <property type="protein sequence ID" value="OGE99308.1"/>
    <property type="molecule type" value="Genomic_DNA"/>
</dbReference>
<organism evidence="3 4">
    <name type="scientific">Candidatus Doudnabacteria bacterium RIFCSPLOWO2_02_FULL_48_13</name>
    <dbReference type="NCBI Taxonomy" id="1817845"/>
    <lineage>
        <taxon>Bacteria</taxon>
        <taxon>Candidatus Doudnaibacteriota</taxon>
    </lineage>
</organism>
<dbReference type="GO" id="GO:0016616">
    <property type="term" value="F:oxidoreductase activity, acting on the CH-OH group of donors, NAD or NADP as acceptor"/>
    <property type="evidence" value="ECO:0007669"/>
    <property type="project" value="TreeGrafter"/>
</dbReference>
<evidence type="ECO:0000313" key="3">
    <source>
        <dbReference type="EMBL" id="OGE99308.1"/>
    </source>
</evidence>
<evidence type="ECO:0008006" key="5">
    <source>
        <dbReference type="Google" id="ProtNLM"/>
    </source>
</evidence>
<dbReference type="PANTHER" id="PTHR42760">
    <property type="entry name" value="SHORT-CHAIN DEHYDROGENASES/REDUCTASES FAMILY MEMBER"/>
    <property type="match status" value="1"/>
</dbReference>
<dbReference type="InterPro" id="IPR002347">
    <property type="entry name" value="SDR_fam"/>
</dbReference>
<comment type="caution">
    <text evidence="3">The sequence shown here is derived from an EMBL/GenBank/DDBJ whole genome shotgun (WGS) entry which is preliminary data.</text>
</comment>
<gene>
    <name evidence="3" type="ORF">A3J05_00105</name>
</gene>
<dbReference type="Proteomes" id="UP000177235">
    <property type="component" value="Unassembled WGS sequence"/>
</dbReference>
<evidence type="ECO:0000313" key="4">
    <source>
        <dbReference type="Proteomes" id="UP000177235"/>
    </source>
</evidence>
<evidence type="ECO:0000256" key="1">
    <source>
        <dbReference type="ARBA" id="ARBA00006484"/>
    </source>
</evidence>
<evidence type="ECO:0000256" key="2">
    <source>
        <dbReference type="ARBA" id="ARBA00023002"/>
    </source>
</evidence>
<dbReference type="Gene3D" id="3.40.50.720">
    <property type="entry name" value="NAD(P)-binding Rossmann-like Domain"/>
    <property type="match status" value="1"/>
</dbReference>
<dbReference type="AlphaFoldDB" id="A0A1F5QAX5"/>
<dbReference type="PANTHER" id="PTHR42760:SF133">
    <property type="entry name" value="3-OXOACYL-[ACYL-CARRIER-PROTEIN] REDUCTASE"/>
    <property type="match status" value="1"/>
</dbReference>
<reference evidence="3 4" key="1">
    <citation type="journal article" date="2016" name="Nat. Commun.">
        <title>Thousands of microbial genomes shed light on interconnected biogeochemical processes in an aquifer system.</title>
        <authorList>
            <person name="Anantharaman K."/>
            <person name="Brown C.T."/>
            <person name="Hug L.A."/>
            <person name="Sharon I."/>
            <person name="Castelle C.J."/>
            <person name="Probst A.J."/>
            <person name="Thomas B.C."/>
            <person name="Singh A."/>
            <person name="Wilkins M.J."/>
            <person name="Karaoz U."/>
            <person name="Brodie E.L."/>
            <person name="Williams K.H."/>
            <person name="Hubbard S.S."/>
            <person name="Banfield J.F."/>
        </authorList>
    </citation>
    <scope>NUCLEOTIDE SEQUENCE [LARGE SCALE GENOMIC DNA]</scope>
</reference>
<dbReference type="SUPFAM" id="SSF51735">
    <property type="entry name" value="NAD(P)-binding Rossmann-fold domains"/>
    <property type="match status" value="1"/>
</dbReference>